<feature type="region of interest" description="Disordered" evidence="1">
    <location>
        <begin position="1"/>
        <end position="22"/>
    </location>
</feature>
<accession>A0A397YQH3</accession>
<feature type="compositionally biased region" description="Polar residues" evidence="1">
    <location>
        <begin position="339"/>
        <end position="356"/>
    </location>
</feature>
<proteinExistence type="predicted"/>
<dbReference type="InterPro" id="IPR025836">
    <property type="entry name" value="Zn_knuckle_CX2CX4HX4C"/>
</dbReference>
<feature type="region of interest" description="Disordered" evidence="1">
    <location>
        <begin position="225"/>
        <end position="356"/>
    </location>
</feature>
<dbReference type="PANTHER" id="PTHR31286:SF163">
    <property type="entry name" value="ZINC KNUCKLE CX2CX4HX4C DOMAIN-CONTAINING PROTEIN"/>
    <property type="match status" value="1"/>
</dbReference>
<dbReference type="Pfam" id="PF14111">
    <property type="entry name" value="DUF4283"/>
    <property type="match status" value="1"/>
</dbReference>
<reference evidence="4 5" key="1">
    <citation type="submission" date="2018-06" db="EMBL/GenBank/DDBJ databases">
        <title>WGS assembly of Brassica rapa FPsc.</title>
        <authorList>
            <person name="Bowman J."/>
            <person name="Kohchi T."/>
            <person name="Yamato K."/>
            <person name="Jenkins J."/>
            <person name="Shu S."/>
            <person name="Ishizaki K."/>
            <person name="Yamaoka S."/>
            <person name="Nishihama R."/>
            <person name="Nakamura Y."/>
            <person name="Berger F."/>
            <person name="Adam C."/>
            <person name="Aki S."/>
            <person name="Althoff F."/>
            <person name="Araki T."/>
            <person name="Arteaga-Vazquez M."/>
            <person name="Balasubrmanian S."/>
            <person name="Bauer D."/>
            <person name="Boehm C."/>
            <person name="Briginshaw L."/>
            <person name="Caballero-Perez J."/>
            <person name="Catarino B."/>
            <person name="Chen F."/>
            <person name="Chiyoda S."/>
            <person name="Chovatia M."/>
            <person name="Davies K."/>
            <person name="Delmans M."/>
            <person name="Demura T."/>
            <person name="Dierschke T."/>
            <person name="Dolan L."/>
            <person name="Dorantes-Acosta A."/>
            <person name="Eklund D."/>
            <person name="Florent S."/>
            <person name="Flores-Sandoval E."/>
            <person name="Fujiyama A."/>
            <person name="Fukuzawa H."/>
            <person name="Galik B."/>
            <person name="Grimanelli D."/>
            <person name="Grimwood J."/>
            <person name="Grossniklaus U."/>
            <person name="Hamada T."/>
            <person name="Haseloff J."/>
            <person name="Hetherington A."/>
            <person name="Higo A."/>
            <person name="Hirakawa Y."/>
            <person name="Hundley H."/>
            <person name="Ikeda Y."/>
            <person name="Inoue K."/>
            <person name="Inoue S."/>
            <person name="Ishida S."/>
            <person name="Jia Q."/>
            <person name="Kakita M."/>
            <person name="Kanazawa T."/>
            <person name="Kawai Y."/>
            <person name="Kawashima T."/>
            <person name="Kennedy M."/>
            <person name="Kinose K."/>
            <person name="Kinoshita T."/>
            <person name="Kohara Y."/>
            <person name="Koide E."/>
            <person name="Komatsu K."/>
            <person name="Kopischke S."/>
            <person name="Kubo M."/>
            <person name="Kyozuka J."/>
            <person name="Lagercrantz U."/>
            <person name="Lin S."/>
            <person name="Lindquist E."/>
            <person name="Lipzen A."/>
            <person name="Lu C."/>
            <person name="Luna E."/>
            <person name="Martienssen R."/>
            <person name="Minamino N."/>
            <person name="Mizutani M."/>
            <person name="Mizutani M."/>
            <person name="Mochizuki N."/>
            <person name="Monte I."/>
            <person name="Mosher R."/>
            <person name="Nagasaki H."/>
            <person name="Nakagami H."/>
            <person name="Naramoto S."/>
            <person name="Nishitani K."/>
            <person name="Ohtani M."/>
            <person name="Okamoto T."/>
            <person name="Okumura M."/>
            <person name="Phillips J."/>
            <person name="Pollak B."/>
            <person name="Reinders A."/>
            <person name="Roevekamp M."/>
            <person name="Sano R."/>
            <person name="Sawa S."/>
            <person name="Schmid M."/>
            <person name="Shirakawa M."/>
            <person name="Solano R."/>
            <person name="Spunde A."/>
            <person name="Suetsugu N."/>
            <person name="Sugano S."/>
            <person name="Sugiyama A."/>
            <person name="Sun R."/>
            <person name="Suzuki Y."/>
            <person name="Takenaka M."/>
            <person name="Takezawa D."/>
            <person name="Tomogane H."/>
            <person name="Tsuzuki M."/>
            <person name="Ueda T."/>
            <person name="Umeda M."/>
            <person name="Ward J."/>
            <person name="Watanabe Y."/>
            <person name="Yazaki K."/>
            <person name="Yokoyama R."/>
            <person name="Yoshitake Y."/>
            <person name="Yotsui I."/>
            <person name="Zachgo S."/>
            <person name="Schmutz J."/>
        </authorList>
    </citation>
    <scope>NUCLEOTIDE SEQUENCE [LARGE SCALE GENOMIC DNA]</scope>
    <source>
        <strain evidence="5">cv. B-3</strain>
    </source>
</reference>
<evidence type="ECO:0008006" key="6">
    <source>
        <dbReference type="Google" id="ProtNLM"/>
    </source>
</evidence>
<dbReference type="InterPro" id="IPR025558">
    <property type="entry name" value="DUF4283"/>
</dbReference>
<feature type="compositionally biased region" description="Basic and acidic residues" evidence="1">
    <location>
        <begin position="1"/>
        <end position="12"/>
    </location>
</feature>
<evidence type="ECO:0000259" key="3">
    <source>
        <dbReference type="Pfam" id="PF14392"/>
    </source>
</evidence>
<evidence type="ECO:0000313" key="4">
    <source>
        <dbReference type="EMBL" id="RID53066.1"/>
    </source>
</evidence>
<evidence type="ECO:0000256" key="1">
    <source>
        <dbReference type="SAM" id="MobiDB-lite"/>
    </source>
</evidence>
<dbReference type="EMBL" id="CM010634">
    <property type="protein sequence ID" value="RID53066.1"/>
    <property type="molecule type" value="Genomic_DNA"/>
</dbReference>
<dbReference type="Pfam" id="PF14392">
    <property type="entry name" value="zf-CCHC_4"/>
    <property type="match status" value="1"/>
</dbReference>
<dbReference type="AlphaFoldDB" id="A0A397YQH3"/>
<feature type="compositionally biased region" description="Basic and acidic residues" evidence="1">
    <location>
        <begin position="225"/>
        <end position="238"/>
    </location>
</feature>
<sequence length="534" mass="60401">MSRRLTAEEKGKGVRPPAPSGNYKRIRAPELDTSALIHANLLTLIGRLTNPQVQRVKDVLSALPKKWNLEGSVTGSELDHNCFQFRLSSEKDLKLVLANCPYHCDNWMVIIQRWEPIISSTFPSKIPFWIELRGLPLHFWHHKMIYKIGHELGTLDDYEISATSARMRVLIDGLGPLTKETIIDFDSGEECLLTLEYEGLKNHCSVCSRLSHLQADCPYRETLGDRRQRISPEKEETRVPQVNAPPRNDFTEGSRAPLPQAFSKRFDRHGRPFGERVSLSARPVPPLRNKITPRAVSHDASSAERNEGHHRYDRETPPAEPIPTEDKRGVWRRKHYQVRDSSNSSHDSPPVENTNRNTPLLTLQVMNHTSTGAAAQEKRGHHLGTHCPQRPPLERNLNVSDFPPPPRIPTTEEVMEELREVTYQYTNCPDPAESAARRQRVLDSEARNLMEETAARIIAAATVTASSPAQQQICFQPEEGYAHTSGQEIVFVQSGGDAAANPIPSLSGGYFDEVNKKKYLTYWITHSLHAPYKR</sequence>
<evidence type="ECO:0000313" key="5">
    <source>
        <dbReference type="Proteomes" id="UP000264353"/>
    </source>
</evidence>
<feature type="compositionally biased region" description="Basic and acidic residues" evidence="1">
    <location>
        <begin position="301"/>
        <end position="317"/>
    </location>
</feature>
<dbReference type="Proteomes" id="UP000264353">
    <property type="component" value="Chromosome A7"/>
</dbReference>
<protein>
    <recommendedName>
        <fullName evidence="6">DUF4283 domain-containing protein</fullName>
    </recommendedName>
</protein>
<evidence type="ECO:0000259" key="2">
    <source>
        <dbReference type="Pfam" id="PF14111"/>
    </source>
</evidence>
<organism evidence="4 5">
    <name type="scientific">Brassica campestris</name>
    <name type="common">Field mustard</name>
    <dbReference type="NCBI Taxonomy" id="3711"/>
    <lineage>
        <taxon>Eukaryota</taxon>
        <taxon>Viridiplantae</taxon>
        <taxon>Streptophyta</taxon>
        <taxon>Embryophyta</taxon>
        <taxon>Tracheophyta</taxon>
        <taxon>Spermatophyta</taxon>
        <taxon>Magnoliopsida</taxon>
        <taxon>eudicotyledons</taxon>
        <taxon>Gunneridae</taxon>
        <taxon>Pentapetalae</taxon>
        <taxon>rosids</taxon>
        <taxon>malvids</taxon>
        <taxon>Brassicales</taxon>
        <taxon>Brassicaceae</taxon>
        <taxon>Brassiceae</taxon>
        <taxon>Brassica</taxon>
    </lineage>
</organism>
<dbReference type="PANTHER" id="PTHR31286">
    <property type="entry name" value="GLYCINE-RICH CELL WALL STRUCTURAL PROTEIN 1.8-LIKE"/>
    <property type="match status" value="1"/>
</dbReference>
<dbReference type="InterPro" id="IPR040256">
    <property type="entry name" value="At4g02000-like"/>
</dbReference>
<name>A0A397YQH3_BRACM</name>
<feature type="domain" description="Zinc knuckle CX2CX4HX4C" evidence="3">
    <location>
        <begin position="176"/>
        <end position="219"/>
    </location>
</feature>
<feature type="domain" description="DUF4283" evidence="2">
    <location>
        <begin position="42"/>
        <end position="117"/>
    </location>
</feature>
<gene>
    <name evidence="4" type="ORF">BRARA_G00491</name>
</gene>